<dbReference type="InterPro" id="IPR004252">
    <property type="entry name" value="Probable_transposase_24"/>
</dbReference>
<proteinExistence type="predicted"/>
<dbReference type="PANTHER" id="PTHR33144">
    <property type="entry name" value="OS10G0409366 PROTEIN-RELATED"/>
    <property type="match status" value="1"/>
</dbReference>
<keyword evidence="2" id="KW-1185">Reference proteome</keyword>
<dbReference type="AlphaFoldDB" id="A0A314ZKM1"/>
<evidence type="ECO:0000313" key="2">
    <source>
        <dbReference type="Proteomes" id="UP000250321"/>
    </source>
</evidence>
<dbReference type="Proteomes" id="UP000250321">
    <property type="component" value="Unassembled WGS sequence"/>
</dbReference>
<accession>A0A314ZKM1</accession>
<protein>
    <submittedName>
        <fullName evidence="1">Uncharacterized protein</fullName>
    </submittedName>
</protein>
<gene>
    <name evidence="1" type="ORF">Pyn_21402</name>
</gene>
<comment type="caution">
    <text evidence="1">The sequence shown here is derived from an EMBL/GenBank/DDBJ whole genome shotgun (WGS) entry which is preliminary data.</text>
</comment>
<organism evidence="1 2">
    <name type="scientific">Prunus yedoensis var. nudiflora</name>
    <dbReference type="NCBI Taxonomy" id="2094558"/>
    <lineage>
        <taxon>Eukaryota</taxon>
        <taxon>Viridiplantae</taxon>
        <taxon>Streptophyta</taxon>
        <taxon>Embryophyta</taxon>
        <taxon>Tracheophyta</taxon>
        <taxon>Spermatophyta</taxon>
        <taxon>Magnoliopsida</taxon>
        <taxon>eudicotyledons</taxon>
        <taxon>Gunneridae</taxon>
        <taxon>Pentapetalae</taxon>
        <taxon>rosids</taxon>
        <taxon>fabids</taxon>
        <taxon>Rosales</taxon>
        <taxon>Rosaceae</taxon>
        <taxon>Amygdaloideae</taxon>
        <taxon>Amygdaleae</taxon>
        <taxon>Prunus</taxon>
    </lineage>
</organism>
<evidence type="ECO:0000313" key="1">
    <source>
        <dbReference type="EMBL" id="PQQ17341.1"/>
    </source>
</evidence>
<reference evidence="1 2" key="1">
    <citation type="submission" date="2018-02" db="EMBL/GenBank/DDBJ databases">
        <title>Draft genome of wild Prunus yedoensis var. nudiflora.</title>
        <authorList>
            <person name="Baek S."/>
            <person name="Kim J.-H."/>
            <person name="Choi K."/>
            <person name="Kim G.-B."/>
            <person name="Cho A."/>
            <person name="Jang H."/>
            <person name="Shin C.-H."/>
            <person name="Yu H.-J."/>
            <person name="Mun J.-H."/>
        </authorList>
    </citation>
    <scope>NUCLEOTIDE SEQUENCE [LARGE SCALE GENOMIC DNA]</scope>
    <source>
        <strain evidence="2">cv. Jeju island</strain>
        <tissue evidence="1">Leaf</tissue>
    </source>
</reference>
<dbReference type="OrthoDB" id="1166175at2759"/>
<dbReference type="EMBL" id="PJQY01000155">
    <property type="protein sequence ID" value="PQQ17341.1"/>
    <property type="molecule type" value="Genomic_DNA"/>
</dbReference>
<dbReference type="Pfam" id="PF03004">
    <property type="entry name" value="Transposase_24"/>
    <property type="match status" value="1"/>
</dbReference>
<dbReference type="PANTHER" id="PTHR33144:SF45">
    <property type="entry name" value="TRANSPOSASE TNP1_EN_SPM-LIKE DOMAIN-CONTAINING PROTEIN"/>
    <property type="match status" value="1"/>
</dbReference>
<sequence>MVKAWDQAKIIRMEERLHCGDDRVHPDQWRKLVNHGDEDLANKRSATNKINRKNLKMSHTVGTTTFAQIRHQYMEKHGVQYNQVTFFVMTHTRGKGDNRQPIDEASREMMSRISIPQPNIKKALGDPPQQGQEAPQKISCKF</sequence>
<name>A0A314ZKM1_PRUYE</name>